<sequence length="70" mass="7912">MIHQYELNFSVMYSGKVTDSQSTIIPAQSLEEASEKLQSEVKRRLGKCSIKVISASLFVSEEVQYTVLQK</sequence>
<proteinExistence type="predicted"/>
<dbReference type="EMBL" id="MUAJ01000076">
    <property type="protein sequence ID" value="OOR06239.1"/>
    <property type="molecule type" value="Genomic_DNA"/>
</dbReference>
<dbReference type="AlphaFoldDB" id="A0A1S9T956"/>
<accession>A0A1S9T956</accession>
<gene>
    <name evidence="1" type="ORF">BW897_30960</name>
</gene>
<organism evidence="1 2">
    <name type="scientific">Bacillus cereus</name>
    <dbReference type="NCBI Taxonomy" id="1396"/>
    <lineage>
        <taxon>Bacteria</taxon>
        <taxon>Bacillati</taxon>
        <taxon>Bacillota</taxon>
        <taxon>Bacilli</taxon>
        <taxon>Bacillales</taxon>
        <taxon>Bacillaceae</taxon>
        <taxon>Bacillus</taxon>
        <taxon>Bacillus cereus group</taxon>
    </lineage>
</organism>
<protein>
    <recommendedName>
        <fullName evidence="3">DUF3906 domain-containing protein</fullName>
    </recommendedName>
</protein>
<evidence type="ECO:0000313" key="1">
    <source>
        <dbReference type="EMBL" id="OOR06239.1"/>
    </source>
</evidence>
<evidence type="ECO:0000313" key="2">
    <source>
        <dbReference type="Proteomes" id="UP000190906"/>
    </source>
</evidence>
<dbReference type="RefSeq" id="WP_078205794.1">
    <property type="nucleotide sequence ID" value="NZ_MUAJ01000076.1"/>
</dbReference>
<dbReference type="Proteomes" id="UP000190906">
    <property type="component" value="Unassembled WGS sequence"/>
</dbReference>
<evidence type="ECO:0008006" key="3">
    <source>
        <dbReference type="Google" id="ProtNLM"/>
    </source>
</evidence>
<reference evidence="1 2" key="1">
    <citation type="submission" date="2017-01" db="EMBL/GenBank/DDBJ databases">
        <title>Bacillus cereus isolates.</title>
        <authorList>
            <person name="Beno S.M."/>
        </authorList>
    </citation>
    <scope>NUCLEOTIDE SEQUENCE [LARGE SCALE GENOMIC DNA]</scope>
    <source>
        <strain evidence="1 2">FSL H8-0485</strain>
    </source>
</reference>
<name>A0A1S9T956_BACCE</name>
<comment type="caution">
    <text evidence="1">The sequence shown here is derived from an EMBL/GenBank/DDBJ whole genome shotgun (WGS) entry which is preliminary data.</text>
</comment>